<sequence>MTFQASPRAMTPRPCDEEVVCRQARRLLKPRDCSQKASTELTEDSTSVSEVSPWNPGDRALNRFRLPVYNKQLCDHTSHAVSTQAWRFCFKQWILVGKRRHDPTLHTLLRSTIFHQKGRNPSLGLHRTPRVEDLIPLPTSCRRSRHGSVP</sequence>
<proteinExistence type="predicted"/>
<dbReference type="EMBL" id="MU250539">
    <property type="protein sequence ID" value="KAG7444817.1"/>
    <property type="molecule type" value="Genomic_DNA"/>
</dbReference>
<keyword evidence="3" id="KW-1185">Reference proteome</keyword>
<dbReference type="AlphaFoldDB" id="A0A9P8ASF6"/>
<dbReference type="GeneID" id="66101606"/>
<gene>
    <name evidence="2" type="ORF">BT62DRAFT_1077569</name>
</gene>
<evidence type="ECO:0000313" key="2">
    <source>
        <dbReference type="EMBL" id="KAG7444817.1"/>
    </source>
</evidence>
<dbReference type="Proteomes" id="UP000812287">
    <property type="component" value="Unassembled WGS sequence"/>
</dbReference>
<evidence type="ECO:0000313" key="3">
    <source>
        <dbReference type="Proteomes" id="UP000812287"/>
    </source>
</evidence>
<name>A0A9P8ASF6_9AGAR</name>
<feature type="compositionally biased region" description="Polar residues" evidence="1">
    <location>
        <begin position="35"/>
        <end position="52"/>
    </location>
</feature>
<comment type="caution">
    <text evidence="2">The sequence shown here is derived from an EMBL/GenBank/DDBJ whole genome shotgun (WGS) entry which is preliminary data.</text>
</comment>
<accession>A0A9P8ASF6</accession>
<protein>
    <submittedName>
        <fullName evidence="2">Uncharacterized protein</fullName>
    </submittedName>
</protein>
<evidence type="ECO:0000256" key="1">
    <source>
        <dbReference type="SAM" id="MobiDB-lite"/>
    </source>
</evidence>
<dbReference type="RefSeq" id="XP_043038317.1">
    <property type="nucleotide sequence ID" value="XM_043179312.1"/>
</dbReference>
<organism evidence="2 3">
    <name type="scientific">Guyanagaster necrorhizus</name>
    <dbReference type="NCBI Taxonomy" id="856835"/>
    <lineage>
        <taxon>Eukaryota</taxon>
        <taxon>Fungi</taxon>
        <taxon>Dikarya</taxon>
        <taxon>Basidiomycota</taxon>
        <taxon>Agaricomycotina</taxon>
        <taxon>Agaricomycetes</taxon>
        <taxon>Agaricomycetidae</taxon>
        <taxon>Agaricales</taxon>
        <taxon>Marasmiineae</taxon>
        <taxon>Physalacriaceae</taxon>
        <taxon>Guyanagaster</taxon>
    </lineage>
</organism>
<feature type="region of interest" description="Disordered" evidence="1">
    <location>
        <begin position="32"/>
        <end position="54"/>
    </location>
</feature>
<reference evidence="2" key="1">
    <citation type="submission" date="2020-11" db="EMBL/GenBank/DDBJ databases">
        <title>Adaptations for nitrogen fixation in a non-lichenized fungal sporocarp promotes dispersal by wood-feeding termites.</title>
        <authorList>
            <consortium name="DOE Joint Genome Institute"/>
            <person name="Koch R.A."/>
            <person name="Yoon G."/>
            <person name="Arayal U."/>
            <person name="Lail K."/>
            <person name="Amirebrahimi M."/>
            <person name="Labutti K."/>
            <person name="Lipzen A."/>
            <person name="Riley R."/>
            <person name="Barry K."/>
            <person name="Henrissat B."/>
            <person name="Grigoriev I.V."/>
            <person name="Herr J.R."/>
            <person name="Aime M.C."/>
        </authorList>
    </citation>
    <scope>NUCLEOTIDE SEQUENCE</scope>
    <source>
        <strain evidence="2">MCA 3950</strain>
    </source>
</reference>